<feature type="modified residue" description="N6-(pyridoxal phosphate)lysine" evidence="4">
    <location>
        <position position="610"/>
    </location>
</feature>
<dbReference type="Gene3D" id="3.40.50.2000">
    <property type="entry name" value="Glycogen Phosphorylase B"/>
    <property type="match status" value="2"/>
</dbReference>
<dbReference type="InterPro" id="IPR000811">
    <property type="entry name" value="Glyco_trans_35"/>
</dbReference>
<dbReference type="EMBL" id="FOSP01000024">
    <property type="protein sequence ID" value="SFK98502.1"/>
    <property type="molecule type" value="Genomic_DNA"/>
</dbReference>
<dbReference type="PIRSF" id="PIRSF000460">
    <property type="entry name" value="Pprylas_GlgP"/>
    <property type="match status" value="1"/>
</dbReference>
<dbReference type="NCBIfam" id="TIGR02094">
    <property type="entry name" value="more_P_ylases"/>
    <property type="match status" value="1"/>
</dbReference>
<evidence type="ECO:0000256" key="1">
    <source>
        <dbReference type="ARBA" id="ARBA00001275"/>
    </source>
</evidence>
<dbReference type="AlphaFoldDB" id="A0A1I4DY35"/>
<organism evidence="6 7">
    <name type="scientific">Nitrosomonas aestuarii</name>
    <dbReference type="NCBI Taxonomy" id="52441"/>
    <lineage>
        <taxon>Bacteria</taxon>
        <taxon>Pseudomonadati</taxon>
        <taxon>Pseudomonadota</taxon>
        <taxon>Betaproteobacteria</taxon>
        <taxon>Nitrosomonadales</taxon>
        <taxon>Nitrosomonadaceae</taxon>
        <taxon>Nitrosomonas</taxon>
    </lineage>
</organism>
<sequence>MKMPLSMMRYMRNLPAELFPLVETVADLATDLRWSWSHAGDAVWKAMDPQLWEQSENPFVVLQNLSRERLEELNRNAQFKQHLDRLTEIRNSYCDRCSWFSEVHADAKLKGVAYFSMEFGLGKALPLYAGGLGVLAGDYLKAASDLALPVTAIGLLYQEGYFRQVLDATGWQQEIYPYNDSSSLPLRPVLARNGAWLQIPVELPGRIARLHVWEAQVGQVSLYLLDSNDLLNSALDRGITSKLYGGGEEMRLVQEIVLGIGGWRLIEALGLEIDICHLNEGHAAFVTLERARCFMEQQQIDFWDALWATRPGNVFTTHTPVAAGFDTFSRDLLAKYGLVYAKNLGVEPEELVRLGRSNGRDGNEPFNMAYLAARTCGKMNGVSRLHGEVSQGIFQDMYPRWPKCQVPVSYVTNGVHVPSWDSPWADEIWTHSCGKDRWLGTEEKLATAINALNDETLWAFRGQERADLVHQIRQRLRLQLGQRGMAANIIERADQVLDPNVLTLGFARRFTAYKRPNLLLYDLERFIHLLTHPEQPVQIIVAGKAHPADNEGKHFIQEWTQFATRPEIRKHVVFLEDYDISLAQEMVQGVDVWINTPRRPWEASGTSGMKVLANGGLNLSELDGWWAEAYTPEVGWALGDGREHSEPEWDAEEAEQLYSILENEVVPMFYDRDTGGIPRAWVARMRASMSLLAPQFSTNRMVREYIEQLYLPSAAAFQHRTATAGEAARSLRRWDEQLRRLWHEVHWGNLVVFEEKNGWTFRVQIYLGEVSPDFIQVQVYADPVEMNVPVCEIMKRHASIPGTVNGYLYISSVSTARPYTDFTPRIVAYHPDAFIPAENNLILWWSGTPELP</sequence>
<dbReference type="GO" id="GO:0008184">
    <property type="term" value="F:glycogen phosphorylase activity"/>
    <property type="evidence" value="ECO:0007669"/>
    <property type="project" value="InterPro"/>
</dbReference>
<feature type="domain" description="DUF3417" evidence="5">
    <location>
        <begin position="23"/>
        <end position="125"/>
    </location>
</feature>
<reference evidence="7" key="1">
    <citation type="submission" date="2016-10" db="EMBL/GenBank/DDBJ databases">
        <authorList>
            <person name="Varghese N."/>
            <person name="Submissions S."/>
        </authorList>
    </citation>
    <scope>NUCLEOTIDE SEQUENCE [LARGE SCALE GENOMIC DNA]</scope>
    <source>
        <strain evidence="7">Nm69</strain>
    </source>
</reference>
<evidence type="ECO:0000313" key="6">
    <source>
        <dbReference type="EMBL" id="SFK98502.1"/>
    </source>
</evidence>
<dbReference type="InterPro" id="IPR024517">
    <property type="entry name" value="Glycogen_phosphorylase_DUF3417"/>
</dbReference>
<dbReference type="STRING" id="52441.SAMN05216302_102438"/>
<dbReference type="InterPro" id="IPR011834">
    <property type="entry name" value="Agluc_phsphrylas"/>
</dbReference>
<accession>A0A1I4DY35</accession>
<dbReference type="Proteomes" id="UP000199533">
    <property type="component" value="Unassembled WGS sequence"/>
</dbReference>
<dbReference type="OrthoDB" id="7229284at2"/>
<dbReference type="GO" id="GO:0030170">
    <property type="term" value="F:pyridoxal phosphate binding"/>
    <property type="evidence" value="ECO:0007669"/>
    <property type="project" value="InterPro"/>
</dbReference>
<dbReference type="RefSeq" id="WP_090701247.1">
    <property type="nucleotide sequence ID" value="NZ_FOSP01000024.1"/>
</dbReference>
<keyword evidence="4" id="KW-0663">Pyridoxal phosphate</keyword>
<evidence type="ECO:0000256" key="4">
    <source>
        <dbReference type="PIRSR" id="PIRSR000460-1"/>
    </source>
</evidence>
<protein>
    <submittedName>
        <fullName evidence="6">Starch phosphorylase</fullName>
    </submittedName>
</protein>
<proteinExistence type="inferred from homology"/>
<evidence type="ECO:0000313" key="7">
    <source>
        <dbReference type="Proteomes" id="UP000199533"/>
    </source>
</evidence>
<evidence type="ECO:0000256" key="2">
    <source>
        <dbReference type="ARBA" id="ARBA00006047"/>
    </source>
</evidence>
<dbReference type="PANTHER" id="PTHR42655">
    <property type="entry name" value="GLYCOGEN PHOSPHORYLASE"/>
    <property type="match status" value="1"/>
</dbReference>
<dbReference type="PANTHER" id="PTHR42655:SF1">
    <property type="entry name" value="GLYCOGEN PHOSPHORYLASE"/>
    <property type="match status" value="1"/>
</dbReference>
<keyword evidence="7" id="KW-1185">Reference proteome</keyword>
<dbReference type="GO" id="GO:0005975">
    <property type="term" value="P:carbohydrate metabolic process"/>
    <property type="evidence" value="ECO:0007669"/>
    <property type="project" value="InterPro"/>
</dbReference>
<dbReference type="Pfam" id="PF11897">
    <property type="entry name" value="DUF3417"/>
    <property type="match status" value="1"/>
</dbReference>
<evidence type="ECO:0000256" key="3">
    <source>
        <dbReference type="ARBA" id="ARBA00022533"/>
    </source>
</evidence>
<name>A0A1I4DY35_9PROT</name>
<comment type="catalytic activity">
    <reaction evidence="1">
        <text>[(1-&gt;4)-alpha-D-glucosyl](n) + phosphate = [(1-&gt;4)-alpha-D-glucosyl](n-1) + alpha-D-glucose 1-phosphate</text>
        <dbReference type="Rhea" id="RHEA:41732"/>
        <dbReference type="Rhea" id="RHEA-COMP:9584"/>
        <dbReference type="Rhea" id="RHEA-COMP:9586"/>
        <dbReference type="ChEBI" id="CHEBI:15444"/>
        <dbReference type="ChEBI" id="CHEBI:43474"/>
        <dbReference type="ChEBI" id="CHEBI:58601"/>
        <dbReference type="EC" id="2.4.1.1"/>
    </reaction>
</comment>
<dbReference type="Pfam" id="PF00343">
    <property type="entry name" value="Phosphorylase"/>
    <property type="match status" value="1"/>
</dbReference>
<dbReference type="SUPFAM" id="SSF53756">
    <property type="entry name" value="UDP-Glycosyltransferase/glycogen phosphorylase"/>
    <property type="match status" value="1"/>
</dbReference>
<evidence type="ECO:0000259" key="5">
    <source>
        <dbReference type="Pfam" id="PF11897"/>
    </source>
</evidence>
<keyword evidence="3" id="KW-0021">Allosteric enzyme</keyword>
<dbReference type="InterPro" id="IPR052182">
    <property type="entry name" value="Glycogen/Maltodextrin_Phosph"/>
</dbReference>
<comment type="similarity">
    <text evidence="2">Belongs to the glycogen phosphorylase family.</text>
</comment>
<gene>
    <name evidence="6" type="ORF">SAMN05216302_102438</name>
</gene>